<evidence type="ECO:0000256" key="11">
    <source>
        <dbReference type="ARBA" id="ARBA00029766"/>
    </source>
</evidence>
<comment type="similarity">
    <text evidence="2">Belongs to the HPPK family.</text>
</comment>
<evidence type="ECO:0000256" key="9">
    <source>
        <dbReference type="ARBA" id="ARBA00022909"/>
    </source>
</evidence>
<gene>
    <name evidence="14" type="ORF">EV696_11357</name>
</gene>
<dbReference type="GO" id="GO:0003848">
    <property type="term" value="F:2-amino-4-hydroxy-6-hydroxymethyldihydropteridine diphosphokinase activity"/>
    <property type="evidence" value="ECO:0007669"/>
    <property type="project" value="UniProtKB-EC"/>
</dbReference>
<comment type="caution">
    <text evidence="14">The sequence shown here is derived from an EMBL/GenBank/DDBJ whole genome shotgun (WGS) entry which is preliminary data.</text>
</comment>
<keyword evidence="8" id="KW-0067">ATP-binding</keyword>
<evidence type="ECO:0000313" key="14">
    <source>
        <dbReference type="EMBL" id="TDQ46516.1"/>
    </source>
</evidence>
<evidence type="ECO:0000256" key="1">
    <source>
        <dbReference type="ARBA" id="ARBA00005051"/>
    </source>
</evidence>
<dbReference type="UniPathway" id="UPA00077">
    <property type="reaction ID" value="UER00155"/>
</dbReference>
<dbReference type="NCBIfam" id="TIGR01498">
    <property type="entry name" value="folK"/>
    <property type="match status" value="1"/>
</dbReference>
<comment type="pathway">
    <text evidence="1">Cofactor biosynthesis; tetrahydrofolate biosynthesis; 2-amino-4-hydroxy-6-hydroxymethyl-7,8-dihydropteridine diphosphate from 7,8-dihydroneopterin triphosphate: step 4/4.</text>
</comment>
<dbReference type="GO" id="GO:0046656">
    <property type="term" value="P:folic acid biosynthetic process"/>
    <property type="evidence" value="ECO:0007669"/>
    <property type="project" value="UniProtKB-KW"/>
</dbReference>
<dbReference type="InterPro" id="IPR000550">
    <property type="entry name" value="Hppk"/>
</dbReference>
<dbReference type="AlphaFoldDB" id="A0A4R6UK59"/>
<protein>
    <recommendedName>
        <fullName evidence="4">2-amino-4-hydroxy-6-hydroxymethyldihydropteridine pyrophosphokinase</fullName>
        <ecNumber evidence="3">2.7.6.3</ecNumber>
    </recommendedName>
    <alternativeName>
        <fullName evidence="11">6-hydroxymethyl-7,8-dihydropterin pyrophosphokinase</fullName>
    </alternativeName>
    <alternativeName>
        <fullName evidence="12">7,8-dihydro-6-hydroxymethylpterin-pyrophosphokinase</fullName>
    </alternativeName>
</protein>
<dbReference type="PANTHER" id="PTHR43071">
    <property type="entry name" value="2-AMINO-4-HYDROXY-6-HYDROXYMETHYLDIHYDROPTERIDINE PYROPHOSPHOKINASE"/>
    <property type="match status" value="1"/>
</dbReference>
<dbReference type="GO" id="GO:0016301">
    <property type="term" value="F:kinase activity"/>
    <property type="evidence" value="ECO:0007669"/>
    <property type="project" value="UniProtKB-KW"/>
</dbReference>
<organism evidence="14 15">
    <name type="scientific">Permianibacter aggregans</name>
    <dbReference type="NCBI Taxonomy" id="1510150"/>
    <lineage>
        <taxon>Bacteria</taxon>
        <taxon>Pseudomonadati</taxon>
        <taxon>Pseudomonadota</taxon>
        <taxon>Gammaproteobacteria</taxon>
        <taxon>Pseudomonadales</taxon>
        <taxon>Pseudomonadaceae</taxon>
        <taxon>Permianibacter</taxon>
    </lineage>
</organism>
<dbReference type="InterPro" id="IPR035907">
    <property type="entry name" value="Hppk_sf"/>
</dbReference>
<keyword evidence="15" id="KW-1185">Reference proteome</keyword>
<feature type="domain" description="7,8-dihydro-6-hydroxymethylpterin-pyrophosphokinase" evidence="13">
    <location>
        <begin position="90"/>
        <end position="101"/>
    </location>
</feature>
<dbReference type="EMBL" id="SNYM01000013">
    <property type="protein sequence ID" value="TDQ46516.1"/>
    <property type="molecule type" value="Genomic_DNA"/>
</dbReference>
<evidence type="ECO:0000259" key="13">
    <source>
        <dbReference type="PROSITE" id="PS00794"/>
    </source>
</evidence>
<dbReference type="RefSeq" id="WP_133591754.1">
    <property type="nucleotide sequence ID" value="NZ_CP037953.1"/>
</dbReference>
<dbReference type="GO" id="GO:0005524">
    <property type="term" value="F:ATP binding"/>
    <property type="evidence" value="ECO:0007669"/>
    <property type="project" value="UniProtKB-KW"/>
</dbReference>
<dbReference type="OrthoDB" id="9808041at2"/>
<evidence type="ECO:0000256" key="8">
    <source>
        <dbReference type="ARBA" id="ARBA00022840"/>
    </source>
</evidence>
<dbReference type="CDD" id="cd00483">
    <property type="entry name" value="HPPK"/>
    <property type="match status" value="1"/>
</dbReference>
<dbReference type="PANTHER" id="PTHR43071:SF1">
    <property type="entry name" value="2-AMINO-4-HYDROXY-6-HYDROXYMETHYLDIHYDROPTERIDINE PYROPHOSPHOKINASE"/>
    <property type="match status" value="1"/>
</dbReference>
<evidence type="ECO:0000256" key="4">
    <source>
        <dbReference type="ARBA" id="ARBA00016218"/>
    </source>
</evidence>
<keyword evidence="9" id="KW-0289">Folate biosynthesis</keyword>
<keyword evidence="7 14" id="KW-0418">Kinase</keyword>
<dbReference type="Proteomes" id="UP000295375">
    <property type="component" value="Unassembled WGS sequence"/>
</dbReference>
<proteinExistence type="inferred from homology"/>
<evidence type="ECO:0000313" key="15">
    <source>
        <dbReference type="Proteomes" id="UP000295375"/>
    </source>
</evidence>
<evidence type="ECO:0000256" key="2">
    <source>
        <dbReference type="ARBA" id="ARBA00005810"/>
    </source>
</evidence>
<dbReference type="Pfam" id="PF01288">
    <property type="entry name" value="HPPK"/>
    <property type="match status" value="1"/>
</dbReference>
<dbReference type="SUPFAM" id="SSF55083">
    <property type="entry name" value="6-hydroxymethyl-7,8-dihydropterin pyrophosphokinase, HPPK"/>
    <property type="match status" value="1"/>
</dbReference>
<comment type="function">
    <text evidence="10">Catalyzes the transfer of pyrophosphate from adenosine triphosphate (ATP) to 6-hydroxymethyl-7,8-dihydropterin, an enzymatic step in folate biosynthesis pathway.</text>
</comment>
<dbReference type="PROSITE" id="PS00794">
    <property type="entry name" value="HPPK"/>
    <property type="match status" value="1"/>
</dbReference>
<evidence type="ECO:0000256" key="3">
    <source>
        <dbReference type="ARBA" id="ARBA00013253"/>
    </source>
</evidence>
<dbReference type="EC" id="2.7.6.3" evidence="3"/>
<reference evidence="14 15" key="1">
    <citation type="submission" date="2019-03" db="EMBL/GenBank/DDBJ databases">
        <title>Genomic Encyclopedia of Type Strains, Phase IV (KMG-IV): sequencing the most valuable type-strain genomes for metagenomic binning, comparative biology and taxonomic classification.</title>
        <authorList>
            <person name="Goeker M."/>
        </authorList>
    </citation>
    <scope>NUCLEOTIDE SEQUENCE [LARGE SCALE GENOMIC DNA]</scope>
    <source>
        <strain evidence="14 15">DSM 103792</strain>
    </source>
</reference>
<dbReference type="Gene3D" id="3.30.70.560">
    <property type="entry name" value="7,8-Dihydro-6-hydroxymethylpterin-pyrophosphokinase HPPK"/>
    <property type="match status" value="1"/>
</dbReference>
<name>A0A4R6UK59_9GAMM</name>
<evidence type="ECO:0000256" key="10">
    <source>
        <dbReference type="ARBA" id="ARBA00029409"/>
    </source>
</evidence>
<evidence type="ECO:0000256" key="12">
    <source>
        <dbReference type="ARBA" id="ARBA00033413"/>
    </source>
</evidence>
<keyword evidence="6" id="KW-0547">Nucleotide-binding</keyword>
<evidence type="ECO:0000256" key="5">
    <source>
        <dbReference type="ARBA" id="ARBA00022679"/>
    </source>
</evidence>
<evidence type="ECO:0000256" key="7">
    <source>
        <dbReference type="ARBA" id="ARBA00022777"/>
    </source>
</evidence>
<keyword evidence="5" id="KW-0808">Transferase</keyword>
<sequence>MTAITAYIGLGSNLDDPRQQLQRALQALANMPDSTLLNASPFYRSAPLAGMAQNDYCNAVAAIATTLTARQLLQQLQQIENQQGRIRQQRWASRTLDLDLLLYDNAVIHTADLQVPHYALHQRPFVVFPLLDIAPDLKLPDGTALRDLAEQLSREGLSVF</sequence>
<evidence type="ECO:0000256" key="6">
    <source>
        <dbReference type="ARBA" id="ARBA00022741"/>
    </source>
</evidence>
<accession>A0A4R6UK59</accession>
<dbReference type="GO" id="GO:0046654">
    <property type="term" value="P:tetrahydrofolate biosynthetic process"/>
    <property type="evidence" value="ECO:0007669"/>
    <property type="project" value="UniProtKB-UniPathway"/>
</dbReference>